<dbReference type="KEGG" id="rcr:NCTC10994_02713"/>
<protein>
    <submittedName>
        <fullName evidence="2">Heat shock protein GrpE</fullName>
    </submittedName>
</protein>
<dbReference type="Gene3D" id="2.30.22.10">
    <property type="entry name" value="Head domain of nucleotide exchange factor GrpE"/>
    <property type="match status" value="1"/>
</dbReference>
<proteinExistence type="predicted"/>
<evidence type="ECO:0000313" key="2">
    <source>
        <dbReference type="EMBL" id="SQI34111.1"/>
    </source>
</evidence>
<reference evidence="2 3" key="1">
    <citation type="submission" date="2018-06" db="EMBL/GenBank/DDBJ databases">
        <authorList>
            <consortium name="Pathogen Informatics"/>
            <person name="Doyle S."/>
        </authorList>
    </citation>
    <scope>NUCLEOTIDE SEQUENCE [LARGE SCALE GENOMIC DNA]</scope>
    <source>
        <strain evidence="2 3">NCTC10994</strain>
    </source>
</reference>
<organism evidence="2 3">
    <name type="scientific">Rhodococcus coprophilus</name>
    <dbReference type="NCBI Taxonomy" id="38310"/>
    <lineage>
        <taxon>Bacteria</taxon>
        <taxon>Bacillati</taxon>
        <taxon>Actinomycetota</taxon>
        <taxon>Actinomycetes</taxon>
        <taxon>Mycobacteriales</taxon>
        <taxon>Nocardiaceae</taxon>
        <taxon>Rhodococcus</taxon>
    </lineage>
</organism>
<dbReference type="STRING" id="1219011.GCA_001895045_02500"/>
<sequence>MNPRVDEQIDELVAAADVAADGPERAEAVARLAALGVERLVADTGSRFDPNIHRAVAVVPVSTPGQENLIAATVRPGWRHGGRILRYVEVRVQVPPSRCPEPGAS</sequence>
<keyword evidence="1" id="KW-0143">Chaperone</keyword>
<gene>
    <name evidence="2" type="ORF">NCTC10994_02713</name>
</gene>
<dbReference type="SUPFAM" id="SSF51064">
    <property type="entry name" value="Head domain of nucleotide exchange factor GrpE"/>
    <property type="match status" value="1"/>
</dbReference>
<accession>A0A2X4U515</accession>
<dbReference type="InterPro" id="IPR000740">
    <property type="entry name" value="GrpE"/>
</dbReference>
<dbReference type="AlphaFoldDB" id="A0A2X4U515"/>
<evidence type="ECO:0000256" key="1">
    <source>
        <dbReference type="ARBA" id="ARBA00023186"/>
    </source>
</evidence>
<dbReference type="EMBL" id="LS483468">
    <property type="protein sequence ID" value="SQI34111.1"/>
    <property type="molecule type" value="Genomic_DNA"/>
</dbReference>
<name>A0A2X4U515_9NOCA</name>
<dbReference type="Pfam" id="PF01025">
    <property type="entry name" value="GrpE"/>
    <property type="match status" value="1"/>
</dbReference>
<dbReference type="GO" id="GO:0000774">
    <property type="term" value="F:adenyl-nucleotide exchange factor activity"/>
    <property type="evidence" value="ECO:0007669"/>
    <property type="project" value="InterPro"/>
</dbReference>
<keyword evidence="2" id="KW-0346">Stress response</keyword>
<dbReference type="RefSeq" id="WP_072700960.1">
    <property type="nucleotide sequence ID" value="NZ_JAFBBL010000001.1"/>
</dbReference>
<dbReference type="GO" id="GO:0051087">
    <property type="term" value="F:protein-folding chaperone binding"/>
    <property type="evidence" value="ECO:0007669"/>
    <property type="project" value="InterPro"/>
</dbReference>
<dbReference type="PRINTS" id="PR00773">
    <property type="entry name" value="GRPEPROTEIN"/>
</dbReference>
<dbReference type="GO" id="GO:0006457">
    <property type="term" value="P:protein folding"/>
    <property type="evidence" value="ECO:0007669"/>
    <property type="project" value="InterPro"/>
</dbReference>
<dbReference type="InterPro" id="IPR009012">
    <property type="entry name" value="GrpE_head"/>
</dbReference>
<dbReference type="Proteomes" id="UP000249091">
    <property type="component" value="Chromosome 1"/>
</dbReference>
<dbReference type="GO" id="GO:0042803">
    <property type="term" value="F:protein homodimerization activity"/>
    <property type="evidence" value="ECO:0007669"/>
    <property type="project" value="InterPro"/>
</dbReference>
<keyword evidence="3" id="KW-1185">Reference proteome</keyword>
<evidence type="ECO:0000313" key="3">
    <source>
        <dbReference type="Proteomes" id="UP000249091"/>
    </source>
</evidence>